<dbReference type="InterPro" id="IPR050188">
    <property type="entry name" value="RluA_PseudoU_synthase"/>
</dbReference>
<dbReference type="SUPFAM" id="SSF55120">
    <property type="entry name" value="Pseudouridine synthase"/>
    <property type="match status" value="1"/>
</dbReference>
<proteinExistence type="inferred from homology"/>
<evidence type="ECO:0000259" key="7">
    <source>
        <dbReference type="Pfam" id="PF00849"/>
    </source>
</evidence>
<dbReference type="EMBL" id="QVLX01000001">
    <property type="protein sequence ID" value="RGE89999.1"/>
    <property type="molecule type" value="Genomic_DNA"/>
</dbReference>
<dbReference type="GO" id="GO:0003723">
    <property type="term" value="F:RNA binding"/>
    <property type="evidence" value="ECO:0007669"/>
    <property type="project" value="UniProtKB-KW"/>
</dbReference>
<dbReference type="OrthoDB" id="9807829at2"/>
<evidence type="ECO:0000313" key="9">
    <source>
        <dbReference type="Proteomes" id="UP000261080"/>
    </source>
</evidence>
<dbReference type="CDD" id="cd02869">
    <property type="entry name" value="PseudoU_synth_RluA_like"/>
    <property type="match status" value="1"/>
</dbReference>
<dbReference type="InterPro" id="IPR006145">
    <property type="entry name" value="PsdUridine_synth_RsuA/RluA"/>
</dbReference>
<dbReference type="Gene3D" id="3.10.290.10">
    <property type="entry name" value="RNA-binding S4 domain"/>
    <property type="match status" value="1"/>
</dbReference>
<evidence type="ECO:0000256" key="2">
    <source>
        <dbReference type="ARBA" id="ARBA00010876"/>
    </source>
</evidence>
<comment type="caution">
    <text evidence="8">The sequence shown here is derived from an EMBL/GenBank/DDBJ whole genome shotgun (WGS) entry which is preliminary data.</text>
</comment>
<feature type="domain" description="Pseudouridine synthase RsuA/RluA-like" evidence="7">
    <location>
        <begin position="99"/>
        <end position="258"/>
    </location>
</feature>
<gene>
    <name evidence="8" type="ORF">DW016_01700</name>
</gene>
<dbReference type="GO" id="GO:0009982">
    <property type="term" value="F:pseudouridine synthase activity"/>
    <property type="evidence" value="ECO:0007669"/>
    <property type="project" value="InterPro"/>
</dbReference>
<dbReference type="Gene3D" id="3.30.2350.10">
    <property type="entry name" value="Pseudouridine synthase"/>
    <property type="match status" value="1"/>
</dbReference>
<name>A0A3E3K5R2_9FIRM</name>
<keyword evidence="3" id="KW-0413">Isomerase</keyword>
<evidence type="ECO:0000256" key="4">
    <source>
        <dbReference type="ARBA" id="ARBA00031870"/>
    </source>
</evidence>
<evidence type="ECO:0000256" key="5">
    <source>
        <dbReference type="ARBA" id="ARBA00033164"/>
    </source>
</evidence>
<keyword evidence="9" id="KW-1185">Reference proteome</keyword>
<evidence type="ECO:0000256" key="1">
    <source>
        <dbReference type="ARBA" id="ARBA00000073"/>
    </source>
</evidence>
<dbReference type="Pfam" id="PF00849">
    <property type="entry name" value="PseudoU_synth_2"/>
    <property type="match status" value="1"/>
</dbReference>
<dbReference type="InterPro" id="IPR036986">
    <property type="entry name" value="S4_RNA-bd_sf"/>
</dbReference>
<evidence type="ECO:0000256" key="6">
    <source>
        <dbReference type="PROSITE-ProRule" id="PRU00182"/>
    </source>
</evidence>
<dbReference type="GO" id="GO:0140098">
    <property type="term" value="F:catalytic activity, acting on RNA"/>
    <property type="evidence" value="ECO:0007669"/>
    <property type="project" value="UniProtKB-ARBA"/>
</dbReference>
<organism evidence="8 9">
    <name type="scientific">Sellimonas intestinalis</name>
    <dbReference type="NCBI Taxonomy" id="1653434"/>
    <lineage>
        <taxon>Bacteria</taxon>
        <taxon>Bacillati</taxon>
        <taxon>Bacillota</taxon>
        <taxon>Clostridia</taxon>
        <taxon>Lachnospirales</taxon>
        <taxon>Lachnospiraceae</taxon>
        <taxon>Sellimonas</taxon>
    </lineage>
</organism>
<dbReference type="RefSeq" id="WP_117493202.1">
    <property type="nucleotide sequence ID" value="NZ_CALBAT010000031.1"/>
</dbReference>
<keyword evidence="6" id="KW-0694">RNA-binding</keyword>
<comment type="similarity">
    <text evidence="2">Belongs to the pseudouridine synthase RluA family.</text>
</comment>
<reference evidence="8 9" key="1">
    <citation type="submission" date="2018-08" db="EMBL/GenBank/DDBJ databases">
        <title>A genome reference for cultivated species of the human gut microbiota.</title>
        <authorList>
            <person name="Zou Y."/>
            <person name="Xue W."/>
            <person name="Luo G."/>
        </authorList>
    </citation>
    <scope>NUCLEOTIDE SEQUENCE [LARGE SCALE GENOMIC DNA]</scope>
    <source>
        <strain evidence="8 9">AF37-2AT</strain>
    </source>
</reference>
<accession>A0A3E3K5R2</accession>
<evidence type="ECO:0000256" key="3">
    <source>
        <dbReference type="ARBA" id="ARBA00023235"/>
    </source>
</evidence>
<dbReference type="AlphaFoldDB" id="A0A3E3K5R2"/>
<sequence>MQTINIEKNDAGQRADKFLTKYLPLAPKSFLYKMMRKKNITLNKKKMTGKEHLALGDQIQMFFSEETIGKFSKMHTPKLMQTDTNIPSSKVSVIYEDEDVLFLDKPCGMLSQKAKATDFSLVEWLTGYLLKTQAITQEELLRFHPSICNRLDRNTSGIVTAGKSLKGLQVLSTMIQNRSVRKYYRTIVCGQMKESVRAKGYLKKDENQNKVTVFSDRQEGSVPIETEYVPIQTGTDFTLLEVHLITGRTHQIRAHLASLGHPVLGDYKYGKRSANDRAKKEFGLTHQLLHAYRMEFPEEVPDLPSLSGRVILAKVPRQFAKILHQYLEKEQ</sequence>
<dbReference type="GO" id="GO:0001522">
    <property type="term" value="P:pseudouridine synthesis"/>
    <property type="evidence" value="ECO:0007669"/>
    <property type="project" value="InterPro"/>
</dbReference>
<dbReference type="InterPro" id="IPR020103">
    <property type="entry name" value="PsdUridine_synth_cat_dom_sf"/>
</dbReference>
<dbReference type="GO" id="GO:0006396">
    <property type="term" value="P:RNA processing"/>
    <property type="evidence" value="ECO:0007669"/>
    <property type="project" value="UniProtKB-ARBA"/>
</dbReference>
<dbReference type="PANTHER" id="PTHR21600">
    <property type="entry name" value="MITOCHONDRIAL RNA PSEUDOURIDINE SYNTHASE"/>
    <property type="match status" value="1"/>
</dbReference>
<dbReference type="PROSITE" id="PS50889">
    <property type="entry name" value="S4"/>
    <property type="match status" value="1"/>
</dbReference>
<dbReference type="PANTHER" id="PTHR21600:SF83">
    <property type="entry name" value="PSEUDOURIDYLATE SYNTHASE RPUSD4, MITOCHONDRIAL"/>
    <property type="match status" value="1"/>
</dbReference>
<comment type="catalytic activity">
    <reaction evidence="1">
        <text>a uridine in RNA = a pseudouridine in RNA</text>
        <dbReference type="Rhea" id="RHEA:48348"/>
        <dbReference type="Rhea" id="RHEA-COMP:12068"/>
        <dbReference type="Rhea" id="RHEA-COMP:12069"/>
        <dbReference type="ChEBI" id="CHEBI:65314"/>
        <dbReference type="ChEBI" id="CHEBI:65315"/>
    </reaction>
</comment>
<dbReference type="Proteomes" id="UP000261080">
    <property type="component" value="Unassembled WGS sequence"/>
</dbReference>
<evidence type="ECO:0000313" key="8">
    <source>
        <dbReference type="EMBL" id="RGE89999.1"/>
    </source>
</evidence>
<protein>
    <recommendedName>
        <fullName evidence="4">RNA pseudouridylate synthase</fullName>
    </recommendedName>
    <alternativeName>
        <fullName evidence="5">RNA-uridine isomerase</fullName>
    </alternativeName>
</protein>